<keyword evidence="1" id="KW-0560">Oxidoreductase</keyword>
<dbReference type="RefSeq" id="WP_312888481.1">
    <property type="nucleotide sequence ID" value="NZ_BAAAJZ010000015.1"/>
</dbReference>
<keyword evidence="5" id="KW-1185">Reference proteome</keyword>
<dbReference type="PANTHER" id="PTHR43539">
    <property type="entry name" value="FLAVIN-BINDING MONOOXYGENASE-LIKE PROTEIN (AFU_ORTHOLOGUE AFUA_4G09220)"/>
    <property type="match status" value="1"/>
</dbReference>
<evidence type="ECO:0000313" key="4">
    <source>
        <dbReference type="EMBL" id="NYG01541.1"/>
    </source>
</evidence>
<sequence>MERTGVVVIGAGQAGLSAAAGLRRGGLEPGPGFVVLDGEDGPGGAWRHRWPTLRMRTVNGIHDVAGVRSGFDDPGADPDLPARDAVPAYFGRIERELDLRVVRPAHVTRVSDAGGSPVVDTGGPPAVDTGGPPAVDTAGPLVVDTDRGTWVADHLVNATGTWTRPFVPAYPGLATFRGTSLHARSYPGPQAMAGKRVVVVGGGITAVQLLLEIAPYAAATTWVTRREPEWHSTPFGPEQGRAAVALVEERVRAGLPPRSVVGVTGLGLTPGVQAGIASGVLARRPMFTRVVPDGVEWSDGTREPADVLLWATGWRPALGHLAPLRLRGPGGGIVMGGPRDTGVVADPRVHLVGYGPSASTIGADRAGRAAARAVLERLPVAAGA</sequence>
<dbReference type="AlphaFoldDB" id="A0A852W233"/>
<evidence type="ECO:0000256" key="1">
    <source>
        <dbReference type="ARBA" id="ARBA00023002"/>
    </source>
</evidence>
<evidence type="ECO:0000259" key="3">
    <source>
        <dbReference type="Pfam" id="PF07992"/>
    </source>
</evidence>
<protein>
    <submittedName>
        <fullName evidence="4">Cation diffusion facilitator CzcD-associated flavoprotein CzcO</fullName>
    </submittedName>
</protein>
<dbReference type="EMBL" id="JACCCZ010000001">
    <property type="protein sequence ID" value="NYG01541.1"/>
    <property type="molecule type" value="Genomic_DNA"/>
</dbReference>
<dbReference type="GO" id="GO:0050660">
    <property type="term" value="F:flavin adenine dinucleotide binding"/>
    <property type="evidence" value="ECO:0007669"/>
    <property type="project" value="TreeGrafter"/>
</dbReference>
<reference evidence="4 5" key="1">
    <citation type="submission" date="2020-07" db="EMBL/GenBank/DDBJ databases">
        <title>Sequencing the genomes of 1000 actinobacteria strains.</title>
        <authorList>
            <person name="Klenk H.-P."/>
        </authorList>
    </citation>
    <scope>NUCLEOTIDE SEQUENCE [LARGE SCALE GENOMIC DNA]</scope>
    <source>
        <strain evidence="4 5">DSM 44749</strain>
    </source>
</reference>
<dbReference type="InterPro" id="IPR036188">
    <property type="entry name" value="FAD/NAD-bd_sf"/>
</dbReference>
<evidence type="ECO:0000313" key="5">
    <source>
        <dbReference type="Proteomes" id="UP000549695"/>
    </source>
</evidence>
<dbReference type="Proteomes" id="UP000549695">
    <property type="component" value="Unassembled WGS sequence"/>
</dbReference>
<dbReference type="InterPro" id="IPR023753">
    <property type="entry name" value="FAD/NAD-binding_dom"/>
</dbReference>
<dbReference type="PRINTS" id="PR00411">
    <property type="entry name" value="PNDRDTASEI"/>
</dbReference>
<dbReference type="PANTHER" id="PTHR43539:SF78">
    <property type="entry name" value="FLAVIN-CONTAINING MONOOXYGENASE"/>
    <property type="match status" value="1"/>
</dbReference>
<accession>A0A852W233</accession>
<dbReference type="Gene3D" id="3.50.50.60">
    <property type="entry name" value="FAD/NAD(P)-binding domain"/>
    <property type="match status" value="1"/>
</dbReference>
<evidence type="ECO:0000256" key="2">
    <source>
        <dbReference type="SAM" id="MobiDB-lite"/>
    </source>
</evidence>
<feature type="domain" description="FAD/NAD(P)-binding" evidence="3">
    <location>
        <begin position="6"/>
        <end position="227"/>
    </location>
</feature>
<feature type="region of interest" description="Disordered" evidence="2">
    <location>
        <begin position="111"/>
        <end position="133"/>
    </location>
</feature>
<dbReference type="PRINTS" id="PR00368">
    <property type="entry name" value="FADPNR"/>
</dbReference>
<dbReference type="Pfam" id="PF07992">
    <property type="entry name" value="Pyr_redox_2"/>
    <property type="match status" value="1"/>
</dbReference>
<dbReference type="InterPro" id="IPR050982">
    <property type="entry name" value="Auxin_biosynth/cation_transpt"/>
</dbReference>
<dbReference type="SUPFAM" id="SSF51905">
    <property type="entry name" value="FAD/NAD(P)-binding domain"/>
    <property type="match status" value="1"/>
</dbReference>
<comment type="caution">
    <text evidence="4">The sequence shown here is derived from an EMBL/GenBank/DDBJ whole genome shotgun (WGS) entry which is preliminary data.</text>
</comment>
<organism evidence="4 5">
    <name type="scientific">Pseudonocardia alni</name>
    <name type="common">Amycolata alni</name>
    <dbReference type="NCBI Taxonomy" id="33907"/>
    <lineage>
        <taxon>Bacteria</taxon>
        <taxon>Bacillati</taxon>
        <taxon>Actinomycetota</taxon>
        <taxon>Actinomycetes</taxon>
        <taxon>Pseudonocardiales</taxon>
        <taxon>Pseudonocardiaceae</taxon>
        <taxon>Pseudonocardia</taxon>
    </lineage>
</organism>
<gene>
    <name evidence="4" type="ORF">HDA37_001826</name>
</gene>
<proteinExistence type="predicted"/>
<name>A0A852W233_PSEA5</name>
<dbReference type="GO" id="GO:0004497">
    <property type="term" value="F:monooxygenase activity"/>
    <property type="evidence" value="ECO:0007669"/>
    <property type="project" value="TreeGrafter"/>
</dbReference>